<dbReference type="GO" id="GO:0030420">
    <property type="term" value="P:establishment of competence for transformation"/>
    <property type="evidence" value="ECO:0007669"/>
    <property type="project" value="UniProtKB-KW"/>
</dbReference>
<protein>
    <submittedName>
        <fullName evidence="4">Type II secretion system protein</fullName>
    </submittedName>
</protein>
<dbReference type="NCBIfam" id="TIGR02532">
    <property type="entry name" value="IV_pilin_GFxxxE"/>
    <property type="match status" value="1"/>
</dbReference>
<keyword evidence="3" id="KW-1133">Transmembrane helix</keyword>
<dbReference type="NCBIfam" id="NF040982">
    <property type="entry name" value="ComGD"/>
    <property type="match status" value="1"/>
</dbReference>
<feature type="transmembrane region" description="Helical" evidence="3">
    <location>
        <begin position="12"/>
        <end position="30"/>
    </location>
</feature>
<evidence type="ECO:0000313" key="4">
    <source>
        <dbReference type="EMBL" id="MBC1488651.1"/>
    </source>
</evidence>
<evidence type="ECO:0000256" key="3">
    <source>
        <dbReference type="SAM" id="Phobius"/>
    </source>
</evidence>
<proteinExistence type="predicted"/>
<evidence type="ECO:0000256" key="1">
    <source>
        <dbReference type="ARBA" id="ARBA00004241"/>
    </source>
</evidence>
<dbReference type="InterPro" id="IPR012902">
    <property type="entry name" value="N_methyl_site"/>
</dbReference>
<comment type="subcellular location">
    <subcellularLocation>
        <location evidence="1">Cell surface</location>
    </subcellularLocation>
</comment>
<dbReference type="Proteomes" id="UP000561617">
    <property type="component" value="Unassembled WGS sequence"/>
</dbReference>
<keyword evidence="2" id="KW-0178">Competence</keyword>
<keyword evidence="3" id="KW-0812">Transmembrane</keyword>
<accession>A0A7X0X7I1</accession>
<name>A0A7X0X7I1_9LIST</name>
<dbReference type="RefSeq" id="WP_185380886.1">
    <property type="nucleotide sequence ID" value="NZ_JAASTW010000006.1"/>
</dbReference>
<evidence type="ECO:0000256" key="2">
    <source>
        <dbReference type="ARBA" id="ARBA00023287"/>
    </source>
</evidence>
<gene>
    <name evidence="4" type="ORF">HCJ38_06430</name>
</gene>
<keyword evidence="3" id="KW-0472">Membrane</keyword>
<evidence type="ECO:0000313" key="5">
    <source>
        <dbReference type="Proteomes" id="UP000561617"/>
    </source>
</evidence>
<dbReference type="InterPro" id="IPR045584">
    <property type="entry name" value="Pilin-like"/>
</dbReference>
<dbReference type="InterPro" id="IPR016785">
    <property type="entry name" value="ComGD"/>
</dbReference>
<reference evidence="4 5" key="1">
    <citation type="submission" date="2020-03" db="EMBL/GenBank/DDBJ databases">
        <title>Soil Listeria distribution.</title>
        <authorList>
            <person name="Liao J."/>
            <person name="Wiedmann M."/>
        </authorList>
    </citation>
    <scope>NUCLEOTIDE SEQUENCE [LARGE SCALE GENOMIC DNA]</scope>
    <source>
        <strain evidence="4 5">FSL L7-1554</strain>
    </source>
</reference>
<comment type="caution">
    <text evidence="4">The sequence shown here is derived from an EMBL/GenBank/DDBJ whole genome shotgun (WGS) entry which is preliminary data.</text>
</comment>
<organism evidence="4 5">
    <name type="scientific">Listeria immobilis</name>
    <dbReference type="NCBI Taxonomy" id="2713502"/>
    <lineage>
        <taxon>Bacteria</taxon>
        <taxon>Bacillati</taxon>
        <taxon>Bacillota</taxon>
        <taxon>Bacilli</taxon>
        <taxon>Bacillales</taxon>
        <taxon>Listeriaceae</taxon>
        <taxon>Listeria</taxon>
    </lineage>
</organism>
<dbReference type="AlphaFoldDB" id="A0A7X0X7I1"/>
<dbReference type="GO" id="GO:0009986">
    <property type="term" value="C:cell surface"/>
    <property type="evidence" value="ECO:0007669"/>
    <property type="project" value="UniProtKB-SubCell"/>
</dbReference>
<sequence length="142" mass="16080">MKINAFTLIEMLLVLSISLIMINLTIFPIANTISKLTEEQLLEEVKASIYYAQLNAITSGQDTTITFSPQENQLTAITKNQLLFTLPLTPSIKLDHVKPEKFRFSSINGSINRFTTVRLLGISNNYKLIFQIGKGRFKIEKN</sequence>
<dbReference type="PIRSF" id="PIRSF021292">
    <property type="entry name" value="Competence_ComGD"/>
    <property type="match status" value="1"/>
</dbReference>
<dbReference type="EMBL" id="JAASTW010000006">
    <property type="protein sequence ID" value="MBC1488651.1"/>
    <property type="molecule type" value="Genomic_DNA"/>
</dbReference>
<dbReference type="SUPFAM" id="SSF54523">
    <property type="entry name" value="Pili subunits"/>
    <property type="match status" value="1"/>
</dbReference>